<dbReference type="Pfam" id="PF01031">
    <property type="entry name" value="Dynamin_M"/>
    <property type="match status" value="1"/>
</dbReference>
<evidence type="ECO:0000313" key="6">
    <source>
        <dbReference type="EMBL" id="KAL2835249.1"/>
    </source>
</evidence>
<feature type="region of interest" description="Disordered" evidence="3">
    <location>
        <begin position="806"/>
        <end position="836"/>
    </location>
</feature>
<evidence type="ECO:0000256" key="3">
    <source>
        <dbReference type="SAM" id="MobiDB-lite"/>
    </source>
</evidence>
<evidence type="ECO:0000259" key="4">
    <source>
        <dbReference type="PROSITE" id="PS51388"/>
    </source>
</evidence>
<sequence>MSLSMTLPGGLPGGLPKQGVIEQHLLSPASAESLTPRMEEFAEPSSSAPIEILAQNMTALVKKIQDLRHIGIEDSQITLPKICVIGGQSTGKSSLIEGMSEIKVPRSAGTCTRCPMEINLSEGEPGQPWTCRVYLSRKYFFNGSHKISKPKKSDPLGPWHKQDQEDELFITITDKAKIEDAIKWAQIAILNPSNPTASYIPHENKELDDSHCQVKFSPNIVRLDISAANFPSLSFYDLPGVINQAECDEERYLVNLVENLVKEYICQENCIVLLTMTMTDDVMNSSAARILRDVRGAKHRALGVLTKPDRVQTGESYNQWIEILEGDKFTLGHGYYVVRNNPNPSIEHSVARQEEDEFFSSPPWVTELSTYHQRFGTRHLQTALSHLLFQQIQGSLPLIIDKINEKAARIDAELATLPAPPSANVPYILCGKLHTLKDRIRYQIDGGDRKYPLQKLWNRIAEDFKRALRMTRPTVKLLADWDKQIISVDRNDDSECELTRVQCSEHSAKRKLPENSADSVPSGPASKAKKPSGYHSPHFDAFNSSAKVFSWEEIRDINKESASAGIPQQINPKALDCMDQMSVVHWLNPMMVFIESSHRLVKDTLLRELREVFVQYLQTRLFRELKRIIEGYLNKLRAEHVDHVNEIYSIEYHKPFTMANEALGNETEIALQHIKSRRFYARANHYLTLQQKYPVGDPHREREMKRLGPNELGSDPFTLEVEMMATTRGYYEVASSRLVDSVCQSVHTKLFFKCHETLIEAIEDGLGIQDENAVERCNELMCEDADRQHRRQYLEKQKEKVMKAQEWLNAENTTDNQGNEPTDFGREIKSQPPDNW</sequence>
<dbReference type="Proteomes" id="UP001610335">
    <property type="component" value="Unassembled WGS sequence"/>
</dbReference>
<dbReference type="PANTHER" id="PTHR11566">
    <property type="entry name" value="DYNAMIN"/>
    <property type="match status" value="1"/>
</dbReference>
<dbReference type="InterPro" id="IPR030381">
    <property type="entry name" value="G_DYNAMIN_dom"/>
</dbReference>
<dbReference type="InterPro" id="IPR045063">
    <property type="entry name" value="Dynamin_N"/>
</dbReference>
<comment type="caution">
    <text evidence="6">The sequence shown here is derived from an EMBL/GenBank/DDBJ whole genome shotgun (WGS) entry which is preliminary data.</text>
</comment>
<dbReference type="Gene3D" id="1.20.120.1240">
    <property type="entry name" value="Dynamin, middle domain"/>
    <property type="match status" value="1"/>
</dbReference>
<evidence type="ECO:0000256" key="1">
    <source>
        <dbReference type="ARBA" id="ARBA00022741"/>
    </source>
</evidence>
<feature type="region of interest" description="Disordered" evidence="3">
    <location>
        <begin position="504"/>
        <end position="536"/>
    </location>
</feature>
<dbReference type="InterPro" id="IPR027417">
    <property type="entry name" value="P-loop_NTPase"/>
</dbReference>
<dbReference type="InterPro" id="IPR020850">
    <property type="entry name" value="GED_dom"/>
</dbReference>
<evidence type="ECO:0000313" key="7">
    <source>
        <dbReference type="Proteomes" id="UP001610335"/>
    </source>
</evidence>
<dbReference type="GO" id="GO:0016787">
    <property type="term" value="F:hydrolase activity"/>
    <property type="evidence" value="ECO:0007669"/>
    <property type="project" value="UniProtKB-KW"/>
</dbReference>
<dbReference type="Gene3D" id="3.40.50.300">
    <property type="entry name" value="P-loop containing nucleotide triphosphate hydrolases"/>
    <property type="match status" value="1"/>
</dbReference>
<protein>
    <submittedName>
        <fullName evidence="6">P-loop containing nucleoside triphosphate hydrolase protein</fullName>
    </submittedName>
</protein>
<dbReference type="Pfam" id="PF02212">
    <property type="entry name" value="GED"/>
    <property type="match status" value="1"/>
</dbReference>
<dbReference type="InterPro" id="IPR001401">
    <property type="entry name" value="Dynamin_GTPase"/>
</dbReference>
<dbReference type="SUPFAM" id="SSF52540">
    <property type="entry name" value="P-loop containing nucleoside triphosphate hydrolases"/>
    <property type="match status" value="1"/>
</dbReference>
<feature type="domain" description="Dynamin-type G" evidence="5">
    <location>
        <begin position="76"/>
        <end position="397"/>
    </location>
</feature>
<feature type="compositionally biased region" description="Polar residues" evidence="3">
    <location>
        <begin position="810"/>
        <end position="820"/>
    </location>
</feature>
<proteinExistence type="predicted"/>
<dbReference type="CDD" id="cd08771">
    <property type="entry name" value="DLP_1"/>
    <property type="match status" value="1"/>
</dbReference>
<dbReference type="InterPro" id="IPR003130">
    <property type="entry name" value="GED"/>
</dbReference>
<keyword evidence="2" id="KW-0342">GTP-binding</keyword>
<reference evidence="6 7" key="1">
    <citation type="submission" date="2024-07" db="EMBL/GenBank/DDBJ databases">
        <title>Section-level genome sequencing and comparative genomics of Aspergillus sections Usti and Cavernicolus.</title>
        <authorList>
            <consortium name="Lawrence Berkeley National Laboratory"/>
            <person name="Nybo J.L."/>
            <person name="Vesth T.C."/>
            <person name="Theobald S."/>
            <person name="Frisvad J.C."/>
            <person name="Larsen T.O."/>
            <person name="Kjaerboelling I."/>
            <person name="Rothschild-Mancinelli K."/>
            <person name="Lyhne E.K."/>
            <person name="Kogle M.E."/>
            <person name="Barry K."/>
            <person name="Clum A."/>
            <person name="Na H."/>
            <person name="Ledsgaard L."/>
            <person name="Lin J."/>
            <person name="Lipzen A."/>
            <person name="Kuo A."/>
            <person name="Riley R."/>
            <person name="Mondo S."/>
            <person name="LaButti K."/>
            <person name="Haridas S."/>
            <person name="Pangalinan J."/>
            <person name="Salamov A.A."/>
            <person name="Simmons B.A."/>
            <person name="Magnuson J.K."/>
            <person name="Chen J."/>
            <person name="Drula E."/>
            <person name="Henrissat B."/>
            <person name="Wiebenga A."/>
            <person name="Lubbers R.J."/>
            <person name="Gomes A.C."/>
            <person name="Makela M.R."/>
            <person name="Stajich J."/>
            <person name="Grigoriev I.V."/>
            <person name="Mortensen U.H."/>
            <person name="De vries R.P."/>
            <person name="Baker S.E."/>
            <person name="Andersen M.R."/>
        </authorList>
    </citation>
    <scope>NUCLEOTIDE SEQUENCE [LARGE SCALE GENOMIC DNA]</scope>
    <source>
        <strain evidence="6 7">CBS 600.67</strain>
    </source>
</reference>
<evidence type="ECO:0000259" key="5">
    <source>
        <dbReference type="PROSITE" id="PS51718"/>
    </source>
</evidence>
<dbReference type="EMBL" id="JBFXLS010000001">
    <property type="protein sequence ID" value="KAL2835249.1"/>
    <property type="molecule type" value="Genomic_DNA"/>
</dbReference>
<dbReference type="SMART" id="SM00053">
    <property type="entry name" value="DYNc"/>
    <property type="match status" value="1"/>
</dbReference>
<dbReference type="PRINTS" id="PR00195">
    <property type="entry name" value="DYNAMIN"/>
</dbReference>
<dbReference type="InterPro" id="IPR022812">
    <property type="entry name" value="Dynamin"/>
</dbReference>
<gene>
    <name evidence="6" type="ORF">BDW59DRAFT_137390</name>
</gene>
<accession>A0ABR4J5I3</accession>
<keyword evidence="6" id="KW-0378">Hydrolase</keyword>
<dbReference type="Pfam" id="PF00350">
    <property type="entry name" value="Dynamin_N"/>
    <property type="match status" value="1"/>
</dbReference>
<keyword evidence="7" id="KW-1185">Reference proteome</keyword>
<name>A0ABR4J5I3_9EURO</name>
<dbReference type="PROSITE" id="PS51718">
    <property type="entry name" value="G_DYNAMIN_2"/>
    <property type="match status" value="1"/>
</dbReference>
<dbReference type="PROSITE" id="PS51388">
    <property type="entry name" value="GED"/>
    <property type="match status" value="1"/>
</dbReference>
<evidence type="ECO:0000256" key="2">
    <source>
        <dbReference type="ARBA" id="ARBA00023134"/>
    </source>
</evidence>
<dbReference type="InterPro" id="IPR000375">
    <property type="entry name" value="Dynamin_stalk"/>
</dbReference>
<organism evidence="6 7">
    <name type="scientific">Aspergillus cavernicola</name>
    <dbReference type="NCBI Taxonomy" id="176166"/>
    <lineage>
        <taxon>Eukaryota</taxon>
        <taxon>Fungi</taxon>
        <taxon>Dikarya</taxon>
        <taxon>Ascomycota</taxon>
        <taxon>Pezizomycotina</taxon>
        <taxon>Eurotiomycetes</taxon>
        <taxon>Eurotiomycetidae</taxon>
        <taxon>Eurotiales</taxon>
        <taxon>Aspergillaceae</taxon>
        <taxon>Aspergillus</taxon>
        <taxon>Aspergillus subgen. Nidulantes</taxon>
    </lineage>
</organism>
<dbReference type="PANTHER" id="PTHR11566:SF131">
    <property type="entry name" value="GTPASE, PUTATIVE (AFU_ORTHOLOGUE AFUA_6G07630)-RELATED"/>
    <property type="match status" value="1"/>
</dbReference>
<feature type="domain" description="GED" evidence="4">
    <location>
        <begin position="720"/>
        <end position="816"/>
    </location>
</feature>
<keyword evidence="1" id="KW-0547">Nucleotide-binding</keyword>